<comment type="caution">
    <text evidence="11">The sequence shown here is derived from an EMBL/GenBank/DDBJ whole genome shotgun (WGS) entry which is preliminary data.</text>
</comment>
<sequence>MALVVCVEVLCRWLLGFSIQIAEETASLGLVSLTCLSLAGAFRDGHFLRVDALYSVFPHPFRAGLQPVFLLAGVAVTSIYLWQLIRLAADSFFRGIRSDTALGVLNWIPQAVMIAGLAVLLIVIVSSFVISGGEE</sequence>
<evidence type="ECO:0000256" key="5">
    <source>
        <dbReference type="ARBA" id="ARBA00022692"/>
    </source>
</evidence>
<keyword evidence="5 9" id="KW-0812">Transmembrane</keyword>
<evidence type="ECO:0000256" key="2">
    <source>
        <dbReference type="ARBA" id="ARBA00022448"/>
    </source>
</evidence>
<feature type="domain" description="Tripartite ATP-independent periplasmic transporters DctQ component" evidence="10">
    <location>
        <begin position="1"/>
        <end position="129"/>
    </location>
</feature>
<keyword evidence="12" id="KW-1185">Reference proteome</keyword>
<comment type="function">
    <text evidence="9">Part of the tripartite ATP-independent periplasmic (TRAP) transport system.</text>
</comment>
<evidence type="ECO:0000256" key="3">
    <source>
        <dbReference type="ARBA" id="ARBA00022475"/>
    </source>
</evidence>
<evidence type="ECO:0000256" key="9">
    <source>
        <dbReference type="RuleBase" id="RU369079"/>
    </source>
</evidence>
<organism evidence="11 12">
    <name type="scientific">Aquibium pacificus</name>
    <dbReference type="NCBI Taxonomy" id="3153579"/>
    <lineage>
        <taxon>Bacteria</taxon>
        <taxon>Pseudomonadati</taxon>
        <taxon>Pseudomonadota</taxon>
        <taxon>Alphaproteobacteria</taxon>
        <taxon>Hyphomicrobiales</taxon>
        <taxon>Phyllobacteriaceae</taxon>
        <taxon>Aquibium</taxon>
    </lineage>
</organism>
<evidence type="ECO:0000256" key="6">
    <source>
        <dbReference type="ARBA" id="ARBA00022989"/>
    </source>
</evidence>
<keyword evidence="6 9" id="KW-1133">Transmembrane helix</keyword>
<keyword evidence="7 9" id="KW-0472">Membrane</keyword>
<dbReference type="EMBL" id="JBDPGJ010000010">
    <property type="protein sequence ID" value="MEX0409614.1"/>
    <property type="molecule type" value="Genomic_DNA"/>
</dbReference>
<comment type="subcellular location">
    <subcellularLocation>
        <location evidence="1 9">Cell inner membrane</location>
        <topology evidence="1 9">Multi-pass membrane protein</topology>
    </subcellularLocation>
</comment>
<gene>
    <name evidence="11" type="ORF">ABGN05_28630</name>
</gene>
<name>A0ABV3SUM9_9HYPH</name>
<dbReference type="PANTHER" id="PTHR35011">
    <property type="entry name" value="2,3-DIKETO-L-GULONATE TRAP TRANSPORTER SMALL PERMEASE PROTEIN YIAM"/>
    <property type="match status" value="1"/>
</dbReference>
<comment type="subunit">
    <text evidence="9">The complex comprises the extracytoplasmic solute receptor protein and the two transmembrane proteins.</text>
</comment>
<evidence type="ECO:0000256" key="7">
    <source>
        <dbReference type="ARBA" id="ARBA00023136"/>
    </source>
</evidence>
<dbReference type="InterPro" id="IPR055348">
    <property type="entry name" value="DctQ"/>
</dbReference>
<feature type="transmembrane region" description="Helical" evidence="9">
    <location>
        <begin position="68"/>
        <end position="87"/>
    </location>
</feature>
<evidence type="ECO:0000313" key="11">
    <source>
        <dbReference type="EMBL" id="MEX0409614.1"/>
    </source>
</evidence>
<evidence type="ECO:0000256" key="1">
    <source>
        <dbReference type="ARBA" id="ARBA00004429"/>
    </source>
</evidence>
<accession>A0ABV3SUM9</accession>
<proteinExistence type="inferred from homology"/>
<comment type="caution">
    <text evidence="9">Lacks conserved residue(s) required for the propagation of feature annotation.</text>
</comment>
<dbReference type="Proteomes" id="UP001556692">
    <property type="component" value="Unassembled WGS sequence"/>
</dbReference>
<comment type="similarity">
    <text evidence="8 9">Belongs to the TRAP transporter small permease family.</text>
</comment>
<evidence type="ECO:0000256" key="4">
    <source>
        <dbReference type="ARBA" id="ARBA00022519"/>
    </source>
</evidence>
<dbReference type="InterPro" id="IPR007387">
    <property type="entry name" value="TRAP_DctQ"/>
</dbReference>
<evidence type="ECO:0000313" key="12">
    <source>
        <dbReference type="Proteomes" id="UP001556692"/>
    </source>
</evidence>
<reference evidence="11 12" key="1">
    <citation type="submission" date="2024-05" db="EMBL/GenBank/DDBJ databases">
        <authorList>
            <person name="Jiang F."/>
        </authorList>
    </citation>
    <scope>NUCLEOTIDE SEQUENCE [LARGE SCALE GENOMIC DNA]</scope>
    <source>
        <strain evidence="11 12">LZ166</strain>
    </source>
</reference>
<protein>
    <recommendedName>
        <fullName evidence="9">TRAP transporter small permease protein</fullName>
    </recommendedName>
</protein>
<dbReference type="Pfam" id="PF04290">
    <property type="entry name" value="DctQ"/>
    <property type="match status" value="1"/>
</dbReference>
<dbReference type="PANTHER" id="PTHR35011:SF10">
    <property type="entry name" value="TRAP TRANSPORTER SMALL PERMEASE PROTEIN"/>
    <property type="match status" value="1"/>
</dbReference>
<keyword evidence="4 9" id="KW-0997">Cell inner membrane</keyword>
<evidence type="ECO:0000259" key="10">
    <source>
        <dbReference type="Pfam" id="PF04290"/>
    </source>
</evidence>
<keyword evidence="3" id="KW-1003">Cell membrane</keyword>
<keyword evidence="2 9" id="KW-0813">Transport</keyword>
<feature type="transmembrane region" description="Helical" evidence="9">
    <location>
        <begin position="107"/>
        <end position="130"/>
    </location>
</feature>
<dbReference type="RefSeq" id="WP_367957479.1">
    <property type="nucleotide sequence ID" value="NZ_JBDPGJ010000010.1"/>
</dbReference>
<evidence type="ECO:0000256" key="8">
    <source>
        <dbReference type="ARBA" id="ARBA00038436"/>
    </source>
</evidence>